<evidence type="ECO:0000259" key="10">
    <source>
        <dbReference type="Pfam" id="PF02836"/>
    </source>
</evidence>
<dbReference type="InterPro" id="IPR006104">
    <property type="entry name" value="Glyco_hydro_2_N"/>
</dbReference>
<keyword evidence="8" id="KW-0732">Signal</keyword>
<feature type="domain" description="Glycosyl hydrolases family 2 sugar binding" evidence="11">
    <location>
        <begin position="49"/>
        <end position="236"/>
    </location>
</feature>
<dbReference type="InterPro" id="IPR036156">
    <property type="entry name" value="Beta-gal/glucu_dom_sf"/>
</dbReference>
<reference evidence="12 13" key="2">
    <citation type="journal article" date="2022" name="Mol. Biol. Evol.">
        <title>Comparative Genomics Reveals Insights into the Divergent Evolution of Astigmatic Mites and Household Pest Adaptations.</title>
        <authorList>
            <person name="Xiong Q."/>
            <person name="Wan A.T."/>
            <person name="Liu X."/>
            <person name="Fung C.S."/>
            <person name="Xiao X."/>
            <person name="Malainual N."/>
            <person name="Hou J."/>
            <person name="Wang L."/>
            <person name="Wang M."/>
            <person name="Yang K.Y."/>
            <person name="Cui Y."/>
            <person name="Leung E.L."/>
            <person name="Nong W."/>
            <person name="Shin S.K."/>
            <person name="Au S.W."/>
            <person name="Jeong K.Y."/>
            <person name="Chew F.T."/>
            <person name="Hui J.H."/>
            <person name="Leung T.F."/>
            <person name="Tungtrongchitr A."/>
            <person name="Zhong N."/>
            <person name="Liu Z."/>
            <person name="Tsui S.K."/>
        </authorList>
    </citation>
    <scope>NUCLEOTIDE SEQUENCE [LARGE SCALE GENOMIC DNA]</scope>
    <source>
        <strain evidence="12">Derp</strain>
    </source>
</reference>
<gene>
    <name evidence="12" type="ORF">DERP_005955</name>
</gene>
<dbReference type="PANTHER" id="PTHR10066">
    <property type="entry name" value="BETA-GLUCURONIDASE"/>
    <property type="match status" value="1"/>
</dbReference>
<name>A0ABQ8JSH6_DERPT</name>
<dbReference type="Gene3D" id="3.20.20.80">
    <property type="entry name" value="Glycosidases"/>
    <property type="match status" value="1"/>
</dbReference>
<dbReference type="Gene3D" id="2.60.40.10">
    <property type="entry name" value="Immunoglobulins"/>
    <property type="match status" value="1"/>
</dbReference>
<dbReference type="Pfam" id="PF02837">
    <property type="entry name" value="Glyco_hydro_2_N"/>
    <property type="match status" value="1"/>
</dbReference>
<keyword evidence="7" id="KW-0458">Lysosome</keyword>
<dbReference type="InterPro" id="IPR006103">
    <property type="entry name" value="Glyco_hydro_2_cat"/>
</dbReference>
<feature type="signal peptide" evidence="8">
    <location>
        <begin position="1"/>
        <end position="24"/>
    </location>
</feature>
<evidence type="ECO:0000256" key="5">
    <source>
        <dbReference type="ARBA" id="ARBA00022801"/>
    </source>
</evidence>
<dbReference type="PRINTS" id="PR00132">
    <property type="entry name" value="GLHYDRLASE2"/>
</dbReference>
<feature type="domain" description="Glycoside hydrolase family 2 catalytic" evidence="10">
    <location>
        <begin position="353"/>
        <end position="648"/>
    </location>
</feature>
<comment type="activity regulation">
    <text evidence="7">Inhibited by L-aspartic acid.</text>
</comment>
<dbReference type="InterPro" id="IPR006102">
    <property type="entry name" value="Ig-like_GH2"/>
</dbReference>
<evidence type="ECO:0000256" key="6">
    <source>
        <dbReference type="ARBA" id="ARBA00023295"/>
    </source>
</evidence>
<dbReference type="PANTHER" id="PTHR10066:SF67">
    <property type="entry name" value="BETA-GLUCURONIDASE"/>
    <property type="match status" value="1"/>
</dbReference>
<dbReference type="Gene3D" id="2.60.120.260">
    <property type="entry name" value="Galactose-binding domain-like"/>
    <property type="match status" value="1"/>
</dbReference>
<evidence type="ECO:0000259" key="11">
    <source>
        <dbReference type="Pfam" id="PF02837"/>
    </source>
</evidence>
<comment type="catalytic activity">
    <reaction evidence="7">
        <text>a beta-D-glucuronoside + H2O = D-glucuronate + an alcohol</text>
        <dbReference type="Rhea" id="RHEA:17633"/>
        <dbReference type="ChEBI" id="CHEBI:15377"/>
        <dbReference type="ChEBI" id="CHEBI:30879"/>
        <dbReference type="ChEBI" id="CHEBI:58720"/>
        <dbReference type="ChEBI" id="CHEBI:83411"/>
        <dbReference type="EC" id="3.2.1.31"/>
    </reaction>
</comment>
<comment type="subunit">
    <text evidence="7">Homotetramer.</text>
</comment>
<evidence type="ECO:0000313" key="13">
    <source>
        <dbReference type="Proteomes" id="UP000887458"/>
    </source>
</evidence>
<comment type="caution">
    <text evidence="12">The sequence shown here is derived from an EMBL/GenBank/DDBJ whole genome shotgun (WGS) entry which is preliminary data.</text>
</comment>
<reference evidence="12 13" key="1">
    <citation type="journal article" date="2018" name="J. Allergy Clin. Immunol.">
        <title>High-quality assembly of Dermatophagoides pteronyssinus genome and transcriptome reveals a wide range of novel allergens.</title>
        <authorList>
            <person name="Liu X.Y."/>
            <person name="Yang K.Y."/>
            <person name="Wang M.Q."/>
            <person name="Kwok J.S."/>
            <person name="Zeng X."/>
            <person name="Yang Z."/>
            <person name="Xiao X.J."/>
            <person name="Lau C.P."/>
            <person name="Li Y."/>
            <person name="Huang Z.M."/>
            <person name="Ba J.G."/>
            <person name="Yim A.K."/>
            <person name="Ouyang C.Y."/>
            <person name="Ngai S.M."/>
            <person name="Chan T.F."/>
            <person name="Leung E.L."/>
            <person name="Liu L."/>
            <person name="Liu Z.G."/>
            <person name="Tsui S.K."/>
        </authorList>
    </citation>
    <scope>NUCLEOTIDE SEQUENCE [LARGE SCALE GENOMIC DNA]</scope>
    <source>
        <strain evidence="12">Derp</strain>
    </source>
</reference>
<dbReference type="PROSITE" id="PS00608">
    <property type="entry name" value="GLYCOSYL_HYDROL_F2_2"/>
    <property type="match status" value="1"/>
</dbReference>
<comment type="function">
    <text evidence="1 7">Plays an important role in the degradation of dermatan and keratan sulfates.</text>
</comment>
<dbReference type="SUPFAM" id="SSF49785">
    <property type="entry name" value="Galactose-binding domain-like"/>
    <property type="match status" value="1"/>
</dbReference>
<protein>
    <recommendedName>
        <fullName evidence="4 7">Beta-glucuronidase</fullName>
        <ecNumber evidence="3 7">3.2.1.31</ecNumber>
    </recommendedName>
</protein>
<accession>A0ABQ8JSH6</accession>
<dbReference type="Proteomes" id="UP000887458">
    <property type="component" value="Unassembled WGS sequence"/>
</dbReference>
<dbReference type="InterPro" id="IPR023232">
    <property type="entry name" value="Glyco_hydro_2_AS"/>
</dbReference>
<dbReference type="SUPFAM" id="SSF51445">
    <property type="entry name" value="(Trans)glycosidases"/>
    <property type="match status" value="1"/>
</dbReference>
<dbReference type="Pfam" id="PF02836">
    <property type="entry name" value="Glyco_hydro_2_C"/>
    <property type="match status" value="1"/>
</dbReference>
<evidence type="ECO:0000256" key="4">
    <source>
        <dbReference type="ARBA" id="ARBA00016205"/>
    </source>
</evidence>
<dbReference type="Pfam" id="PF00703">
    <property type="entry name" value="Glyco_hydro_2"/>
    <property type="match status" value="1"/>
</dbReference>
<evidence type="ECO:0000256" key="3">
    <source>
        <dbReference type="ARBA" id="ARBA00012761"/>
    </source>
</evidence>
<feature type="domain" description="Glycoside hydrolase family 2 immunoglobulin-like beta-sandwich" evidence="9">
    <location>
        <begin position="239"/>
        <end position="345"/>
    </location>
</feature>
<evidence type="ECO:0000256" key="8">
    <source>
        <dbReference type="SAM" id="SignalP"/>
    </source>
</evidence>
<keyword evidence="5 7" id="KW-0378">Hydrolase</keyword>
<keyword evidence="13" id="KW-1185">Reference proteome</keyword>
<organism evidence="12 13">
    <name type="scientific">Dermatophagoides pteronyssinus</name>
    <name type="common">European house dust mite</name>
    <dbReference type="NCBI Taxonomy" id="6956"/>
    <lineage>
        <taxon>Eukaryota</taxon>
        <taxon>Metazoa</taxon>
        <taxon>Ecdysozoa</taxon>
        <taxon>Arthropoda</taxon>
        <taxon>Chelicerata</taxon>
        <taxon>Arachnida</taxon>
        <taxon>Acari</taxon>
        <taxon>Acariformes</taxon>
        <taxon>Sarcoptiformes</taxon>
        <taxon>Astigmata</taxon>
        <taxon>Psoroptidia</taxon>
        <taxon>Analgoidea</taxon>
        <taxon>Pyroglyphidae</taxon>
        <taxon>Dermatophagoidinae</taxon>
        <taxon>Dermatophagoides</taxon>
    </lineage>
</organism>
<dbReference type="InterPro" id="IPR017853">
    <property type="entry name" value="GH"/>
</dbReference>
<feature type="chain" id="PRO_5045436321" description="Beta-glucuronidase" evidence="8">
    <location>
        <begin position="25"/>
        <end position="673"/>
    </location>
</feature>
<evidence type="ECO:0000313" key="12">
    <source>
        <dbReference type="EMBL" id="KAH9425350.1"/>
    </source>
</evidence>
<comment type="similarity">
    <text evidence="2 7">Belongs to the glycosyl hydrolase 2 family.</text>
</comment>
<dbReference type="InterPro" id="IPR006101">
    <property type="entry name" value="Glyco_hydro_2"/>
</dbReference>
<sequence length="673" mass="79515">MSFFRYKMLLLLLSLLFLIQEKFSVETQTINDDSLAIYPWPTETRETLSLDGIWTFRITDYSFNNELYGFQHHWFNQSLDLIDEHYERMPVPSSFNDITEKRKIRDFVGWSWYDRKFFLPKNYHSNDNDIIIRFGSVNYKAIVWINGNHIINHTGGHLPFQTIIKKDYLHMDNGNENHITVAVNNELSHNTIPQGSYKIKNDTRTKSNRKFIESNFGFDFYNYAGIQRSVLLYFVPKIRITDLTIITDVIDQNNGIIHFNVTTNIQQQQQDKFIVQIDVFDRYGKLVNSSSGKSEGSLIIPNVHLWWPFTMHSEPGYLYRMSISLYHSIEMNKLIDRYYQNIGIRTIHIDKENYQFLVNGQPFYFRGFGKHEEYDIRGRSLDPVMIIKDFNLIKWIGANSFRTSHYPYSEQIMDEADIQGIVVIDECPAVGLSAFNPILLKQHLQTIREMIERDKNRPSVFMWSIANEASSGKIESENYFQNVSELARQLDQSNRPITAADNQYNQDYLPQFLDVIMINRYYGWYSDTGYPQIIKENLINDFIRIWKKYQKPIMISEYGADTISGMHQQPSIIFTEDYQSEIMIESHQAFDQLRSKGFFIGEHIWNFADFMTQQSLTRVGGNKKGIFTRQRQPKTSARLLRCRYWMLANITNHDYHDDEHSQGFSYCPNVHYF</sequence>
<keyword evidence="6 7" id="KW-0326">Glycosidase</keyword>
<evidence type="ECO:0000256" key="2">
    <source>
        <dbReference type="ARBA" id="ARBA00007401"/>
    </source>
</evidence>
<dbReference type="EMBL" id="NJHN03000018">
    <property type="protein sequence ID" value="KAH9425350.1"/>
    <property type="molecule type" value="Genomic_DNA"/>
</dbReference>
<dbReference type="PROSITE" id="PS00719">
    <property type="entry name" value="GLYCOSYL_HYDROL_F2_1"/>
    <property type="match status" value="1"/>
</dbReference>
<proteinExistence type="inferred from homology"/>
<dbReference type="InterPro" id="IPR023230">
    <property type="entry name" value="Glyco_hydro_2_CS"/>
</dbReference>
<dbReference type="EC" id="3.2.1.31" evidence="3 7"/>
<dbReference type="InterPro" id="IPR013783">
    <property type="entry name" value="Ig-like_fold"/>
</dbReference>
<dbReference type="InterPro" id="IPR008979">
    <property type="entry name" value="Galactose-bd-like_sf"/>
</dbReference>
<evidence type="ECO:0000256" key="7">
    <source>
        <dbReference type="RuleBase" id="RU361154"/>
    </source>
</evidence>
<evidence type="ECO:0000259" key="9">
    <source>
        <dbReference type="Pfam" id="PF00703"/>
    </source>
</evidence>
<dbReference type="SUPFAM" id="SSF49303">
    <property type="entry name" value="beta-Galactosidase/glucuronidase domain"/>
    <property type="match status" value="1"/>
</dbReference>
<evidence type="ECO:0000256" key="1">
    <source>
        <dbReference type="ARBA" id="ARBA00003025"/>
    </source>
</evidence>